<dbReference type="InterPro" id="IPR052337">
    <property type="entry name" value="SAT4-like"/>
</dbReference>
<dbReference type="OrthoDB" id="5378633at2759"/>
<dbReference type="VEuPathDB" id="FungiDB:P168DRAFT_318830"/>
<keyword evidence="4 6" id="KW-0472">Membrane</keyword>
<dbReference type="GO" id="GO:0016020">
    <property type="term" value="C:membrane"/>
    <property type="evidence" value="ECO:0007669"/>
    <property type="project" value="UniProtKB-SubCell"/>
</dbReference>
<comment type="caution">
    <text evidence="8">The sequence shown here is derived from an EMBL/GenBank/DDBJ whole genome shotgun (WGS) entry which is preliminary data.</text>
</comment>
<feature type="transmembrane region" description="Helical" evidence="6">
    <location>
        <begin position="262"/>
        <end position="287"/>
    </location>
</feature>
<dbReference type="Proteomes" id="UP000234254">
    <property type="component" value="Unassembled WGS sequence"/>
</dbReference>
<evidence type="ECO:0000256" key="4">
    <source>
        <dbReference type="ARBA" id="ARBA00023136"/>
    </source>
</evidence>
<feature type="transmembrane region" description="Helical" evidence="6">
    <location>
        <begin position="32"/>
        <end position="51"/>
    </location>
</feature>
<evidence type="ECO:0000256" key="1">
    <source>
        <dbReference type="ARBA" id="ARBA00004141"/>
    </source>
</evidence>
<feature type="transmembrane region" description="Helical" evidence="6">
    <location>
        <begin position="112"/>
        <end position="134"/>
    </location>
</feature>
<dbReference type="RefSeq" id="XP_024693101.1">
    <property type="nucleotide sequence ID" value="XM_024840224.1"/>
</dbReference>
<accession>A0A2I1D3Q1</accession>
<dbReference type="GeneID" id="36547748"/>
<feature type="transmembrane region" description="Helical" evidence="6">
    <location>
        <begin position="223"/>
        <end position="242"/>
    </location>
</feature>
<feature type="transmembrane region" description="Helical" evidence="6">
    <location>
        <begin position="193"/>
        <end position="211"/>
    </location>
</feature>
<comment type="similarity">
    <text evidence="5">Belongs to the SAT4 family.</text>
</comment>
<dbReference type="PANTHER" id="PTHR33048:SF108">
    <property type="entry name" value="INTEGRAL MEMBRANE PROTEIN"/>
    <property type="match status" value="1"/>
</dbReference>
<evidence type="ECO:0000256" key="5">
    <source>
        <dbReference type="ARBA" id="ARBA00038359"/>
    </source>
</evidence>
<sequence>MVQHIEPVIPPPPGITSNFENPQDALHTVNKVTQILCLVVTTVVVIIRALVRIHLHRSLNLEDYATFAGWAMFTGFCACMLVLNKHGGGYHGWDVPMSSLISFQKASYATTIIYVPMVFTVKLALLSVMLRIFAPDRKKVIVIYISLAILVCYYVPALFIKVFFCRPVSAYWLGTDNGGTCIDQQKVIIADSAISMISDLWILVLPIPMLWSLNMTVVKKLRVIGMLGAGGLATAFSIWRLQIMVDEGKTPDVTYFWIRAVLTANAEAGIGLICACLPAMSALFATVKNKSSQDAKNSYLRSHELDHWQKISTQKRSRADSFSYVGNPHTDQAHLISTAQGADHDSTWAPSEASQKGMADRPVIHKDVTVSQSYEFVK</sequence>
<keyword evidence="3 6" id="KW-1133">Transmembrane helix</keyword>
<keyword evidence="9" id="KW-1185">Reference proteome</keyword>
<name>A0A2I1D3Q1_ASPC2</name>
<evidence type="ECO:0000256" key="2">
    <source>
        <dbReference type="ARBA" id="ARBA00022692"/>
    </source>
</evidence>
<dbReference type="AlphaFoldDB" id="A0A2I1D3Q1"/>
<comment type="subcellular location">
    <subcellularLocation>
        <location evidence="1">Membrane</location>
        <topology evidence="1">Multi-pass membrane protein</topology>
    </subcellularLocation>
</comment>
<evidence type="ECO:0000259" key="7">
    <source>
        <dbReference type="Pfam" id="PF20684"/>
    </source>
</evidence>
<evidence type="ECO:0000256" key="3">
    <source>
        <dbReference type="ARBA" id="ARBA00022989"/>
    </source>
</evidence>
<feature type="transmembrane region" description="Helical" evidence="6">
    <location>
        <begin position="141"/>
        <end position="164"/>
    </location>
</feature>
<feature type="transmembrane region" description="Helical" evidence="6">
    <location>
        <begin position="63"/>
        <end position="83"/>
    </location>
</feature>
<evidence type="ECO:0000256" key="6">
    <source>
        <dbReference type="SAM" id="Phobius"/>
    </source>
</evidence>
<dbReference type="EMBL" id="MSFM01000006">
    <property type="protein sequence ID" value="PKY04507.1"/>
    <property type="molecule type" value="Genomic_DNA"/>
</dbReference>
<organism evidence="8 9">
    <name type="scientific">Aspergillus campestris (strain IBT 28561)</name>
    <dbReference type="NCBI Taxonomy" id="1392248"/>
    <lineage>
        <taxon>Eukaryota</taxon>
        <taxon>Fungi</taxon>
        <taxon>Dikarya</taxon>
        <taxon>Ascomycota</taxon>
        <taxon>Pezizomycotina</taxon>
        <taxon>Eurotiomycetes</taxon>
        <taxon>Eurotiomycetidae</taxon>
        <taxon>Eurotiales</taxon>
        <taxon>Aspergillaceae</taxon>
        <taxon>Aspergillus</taxon>
        <taxon>Aspergillus subgen. Circumdati</taxon>
    </lineage>
</organism>
<dbReference type="InterPro" id="IPR049326">
    <property type="entry name" value="Rhodopsin_dom_fungi"/>
</dbReference>
<reference evidence="8" key="1">
    <citation type="submission" date="2016-12" db="EMBL/GenBank/DDBJ databases">
        <title>The genomes of Aspergillus section Nigri reveals drivers in fungal speciation.</title>
        <authorList>
            <consortium name="DOE Joint Genome Institute"/>
            <person name="Vesth T.C."/>
            <person name="Nybo J."/>
            <person name="Theobald S."/>
            <person name="Brandl J."/>
            <person name="Frisvad J.C."/>
            <person name="Nielsen K.F."/>
            <person name="Lyhne E.K."/>
            <person name="Kogle M.E."/>
            <person name="Kuo A."/>
            <person name="Riley R."/>
            <person name="Clum A."/>
            <person name="Nolan M."/>
            <person name="Lipzen A."/>
            <person name="Salamov A."/>
            <person name="Henrissat B."/>
            <person name="Wiebenga A."/>
            <person name="De vries R.P."/>
            <person name="Grigoriev I.V."/>
            <person name="Mortensen U.H."/>
            <person name="Andersen M.R."/>
            <person name="Baker S.E."/>
        </authorList>
    </citation>
    <scope>NUCLEOTIDE SEQUENCE</scope>
    <source>
        <strain evidence="8">IBT 28561</strain>
    </source>
</reference>
<dbReference type="Pfam" id="PF20684">
    <property type="entry name" value="Fung_rhodopsin"/>
    <property type="match status" value="1"/>
</dbReference>
<feature type="domain" description="Rhodopsin" evidence="7">
    <location>
        <begin position="47"/>
        <end position="285"/>
    </location>
</feature>
<evidence type="ECO:0000313" key="8">
    <source>
        <dbReference type="EMBL" id="PKY04507.1"/>
    </source>
</evidence>
<protein>
    <recommendedName>
        <fullName evidence="7">Rhodopsin domain-containing protein</fullName>
    </recommendedName>
</protein>
<gene>
    <name evidence="8" type="ORF">P168DRAFT_318830</name>
</gene>
<keyword evidence="2 6" id="KW-0812">Transmembrane</keyword>
<evidence type="ECO:0000313" key="9">
    <source>
        <dbReference type="Proteomes" id="UP000234254"/>
    </source>
</evidence>
<proteinExistence type="inferred from homology"/>
<dbReference type="PANTHER" id="PTHR33048">
    <property type="entry name" value="PTH11-LIKE INTEGRAL MEMBRANE PROTEIN (AFU_ORTHOLOGUE AFUA_5G11245)"/>
    <property type="match status" value="1"/>
</dbReference>